<name>A0A6G7LN65_9GAMM</name>
<dbReference type="RefSeq" id="WP_165564437.1">
    <property type="nucleotide sequence ID" value="NZ_CP045857.1"/>
</dbReference>
<organism evidence="1 2">
    <name type="scientific">Shewanella chilikensis</name>
    <dbReference type="NCBI Taxonomy" id="558541"/>
    <lineage>
        <taxon>Bacteria</taxon>
        <taxon>Pseudomonadati</taxon>
        <taxon>Pseudomonadota</taxon>
        <taxon>Gammaproteobacteria</taxon>
        <taxon>Alteromonadales</taxon>
        <taxon>Shewanellaceae</taxon>
        <taxon>Shewanella</taxon>
    </lineage>
</organism>
<reference evidence="1 2" key="1">
    <citation type="submission" date="2019-11" db="EMBL/GenBank/DDBJ databases">
        <title>Complete Genome Sequence of Shewanella chilikensis Strain DC57, Isolated from Corroded Seal Rings at a floating production facility in Australia.</title>
        <authorList>
            <person name="Salgar-Chaparro S.J."/>
            <person name="Castillo-Villamizar G.A."/>
            <person name="Poehlein A."/>
            <person name="Daniel R."/>
            <person name="Machuca L."/>
        </authorList>
    </citation>
    <scope>NUCLEOTIDE SEQUENCE [LARGE SCALE GENOMIC DNA]</scope>
    <source>
        <strain evidence="1 2">DC57</strain>
    </source>
</reference>
<dbReference type="Proteomes" id="UP000502117">
    <property type="component" value="Chromosome"/>
</dbReference>
<proteinExistence type="predicted"/>
<accession>A0A6G7LN65</accession>
<dbReference type="KEGG" id="schk:GII14_02905"/>
<sequence length="70" mass="7702">MIEILDFAHYSERYAQGGELGPRLLKVKSDIGGPVLHLLQMRPLDEGGTELLWAAELSSSSSDWQAFRGG</sequence>
<gene>
    <name evidence="1" type="ORF">GII14_02905</name>
</gene>
<dbReference type="AlphaFoldDB" id="A0A6G7LN65"/>
<protein>
    <submittedName>
        <fullName evidence="1">Uncharacterized protein</fullName>
    </submittedName>
</protein>
<evidence type="ECO:0000313" key="2">
    <source>
        <dbReference type="Proteomes" id="UP000502117"/>
    </source>
</evidence>
<dbReference type="EMBL" id="CP045857">
    <property type="protein sequence ID" value="QIJ03227.1"/>
    <property type="molecule type" value="Genomic_DNA"/>
</dbReference>
<evidence type="ECO:0000313" key="1">
    <source>
        <dbReference type="EMBL" id="QIJ03227.1"/>
    </source>
</evidence>